<accession>K7KM51</accession>
<dbReference type="AlphaFoldDB" id="K7KM51"/>
<evidence type="ECO:0000313" key="2">
    <source>
        <dbReference type="EnsemblPlants" id="KRH64598"/>
    </source>
</evidence>
<keyword evidence="3" id="KW-1185">Reference proteome</keyword>
<proteinExistence type="predicted"/>
<dbReference type="EMBL" id="CM000837">
    <property type="protein sequence ID" value="KRH64598.1"/>
    <property type="molecule type" value="Genomic_DNA"/>
</dbReference>
<dbReference type="Gramene" id="KRH64598">
    <property type="protein sequence ID" value="KRH64598"/>
    <property type="gene ID" value="GLYMA_04G244400"/>
</dbReference>
<evidence type="ECO:0000313" key="1">
    <source>
        <dbReference type="EMBL" id="KRH64598.1"/>
    </source>
</evidence>
<protein>
    <submittedName>
        <fullName evidence="1 2">Uncharacterized protein</fullName>
    </submittedName>
</protein>
<dbReference type="OrthoDB" id="1422103at2759"/>
<dbReference type="InParanoid" id="K7KM51"/>
<dbReference type="Proteomes" id="UP000008827">
    <property type="component" value="Chromosome 4"/>
</dbReference>
<reference evidence="2" key="2">
    <citation type="submission" date="2018-02" db="UniProtKB">
        <authorList>
            <consortium name="EnsemblPlants"/>
        </authorList>
    </citation>
    <scope>IDENTIFICATION</scope>
    <source>
        <strain evidence="2">Williams 82</strain>
    </source>
</reference>
<name>K7KM51_SOYBN</name>
<gene>
    <name evidence="1" type="ORF">GLYMA_04G244400</name>
</gene>
<reference evidence="1 2" key="1">
    <citation type="journal article" date="2010" name="Nature">
        <title>Genome sequence of the palaeopolyploid soybean.</title>
        <authorList>
            <person name="Schmutz J."/>
            <person name="Cannon S.B."/>
            <person name="Schlueter J."/>
            <person name="Ma J."/>
            <person name="Mitros T."/>
            <person name="Nelson W."/>
            <person name="Hyten D.L."/>
            <person name="Song Q."/>
            <person name="Thelen J.J."/>
            <person name="Cheng J."/>
            <person name="Xu D."/>
            <person name="Hellsten U."/>
            <person name="May G.D."/>
            <person name="Yu Y."/>
            <person name="Sakurai T."/>
            <person name="Umezawa T."/>
            <person name="Bhattacharyya M.K."/>
            <person name="Sandhu D."/>
            <person name="Valliyodan B."/>
            <person name="Lindquist E."/>
            <person name="Peto M."/>
            <person name="Grant D."/>
            <person name="Shu S."/>
            <person name="Goodstein D."/>
            <person name="Barry K."/>
            <person name="Futrell-Griggs M."/>
            <person name="Abernathy B."/>
            <person name="Du J."/>
            <person name="Tian Z."/>
            <person name="Zhu L."/>
            <person name="Gill N."/>
            <person name="Joshi T."/>
            <person name="Libault M."/>
            <person name="Sethuraman A."/>
            <person name="Zhang X.-C."/>
            <person name="Shinozaki K."/>
            <person name="Nguyen H.T."/>
            <person name="Wing R.A."/>
            <person name="Cregan P."/>
            <person name="Specht J."/>
            <person name="Grimwood J."/>
            <person name="Rokhsar D."/>
            <person name="Stacey G."/>
            <person name="Shoemaker R.C."/>
            <person name="Jackson S.A."/>
        </authorList>
    </citation>
    <scope>NUCLEOTIDE SEQUENCE [LARGE SCALE GENOMIC DNA]</scope>
    <source>
        <strain evidence="2">cv. Williams 82</strain>
        <tissue evidence="1">Callus</tissue>
    </source>
</reference>
<dbReference type="PaxDb" id="3847-GLYMA04G42321.1"/>
<dbReference type="EnsemblPlants" id="KRH64598">
    <property type="protein sequence ID" value="KRH64598"/>
    <property type="gene ID" value="GLYMA_04G244400"/>
</dbReference>
<sequence>MRGVGLCCQGVAEYDINVEPDQPNNKEKIIVPVRTESLNKSRDHATVIPAKRKCVKKMVCSCFLQCICDKCSKTKTKTKKAVYGSANYGN</sequence>
<dbReference type="HOGENOM" id="CLU_2473437_0_0_1"/>
<organism evidence="1">
    <name type="scientific">Glycine max</name>
    <name type="common">Soybean</name>
    <name type="synonym">Glycine hispida</name>
    <dbReference type="NCBI Taxonomy" id="3847"/>
    <lineage>
        <taxon>Eukaryota</taxon>
        <taxon>Viridiplantae</taxon>
        <taxon>Streptophyta</taxon>
        <taxon>Embryophyta</taxon>
        <taxon>Tracheophyta</taxon>
        <taxon>Spermatophyta</taxon>
        <taxon>Magnoliopsida</taxon>
        <taxon>eudicotyledons</taxon>
        <taxon>Gunneridae</taxon>
        <taxon>Pentapetalae</taxon>
        <taxon>rosids</taxon>
        <taxon>fabids</taxon>
        <taxon>Fabales</taxon>
        <taxon>Fabaceae</taxon>
        <taxon>Papilionoideae</taxon>
        <taxon>50 kb inversion clade</taxon>
        <taxon>NPAAA clade</taxon>
        <taxon>indigoferoid/millettioid clade</taxon>
        <taxon>Phaseoleae</taxon>
        <taxon>Glycine</taxon>
        <taxon>Glycine subgen. Soja</taxon>
    </lineage>
</organism>
<reference evidence="1" key="3">
    <citation type="submission" date="2018-07" db="EMBL/GenBank/DDBJ databases">
        <title>WGS assembly of Glycine max.</title>
        <authorList>
            <person name="Schmutz J."/>
            <person name="Cannon S."/>
            <person name="Schlueter J."/>
            <person name="Ma J."/>
            <person name="Mitros T."/>
            <person name="Nelson W."/>
            <person name="Hyten D."/>
            <person name="Song Q."/>
            <person name="Thelen J."/>
            <person name="Cheng J."/>
            <person name="Xu D."/>
            <person name="Hellsten U."/>
            <person name="May G."/>
            <person name="Yu Y."/>
            <person name="Sakurai T."/>
            <person name="Umezawa T."/>
            <person name="Bhattacharyya M."/>
            <person name="Sandhu D."/>
            <person name="Valliyodan B."/>
            <person name="Lindquist E."/>
            <person name="Peto M."/>
            <person name="Grant D."/>
            <person name="Shu S."/>
            <person name="Goodstein D."/>
            <person name="Barry K."/>
            <person name="Futrell-Griggs M."/>
            <person name="Abernathy B."/>
            <person name="Du J."/>
            <person name="Tian Z."/>
            <person name="Zhu L."/>
            <person name="Gill N."/>
            <person name="Joshi T."/>
            <person name="Libault M."/>
            <person name="Sethuraman A."/>
            <person name="Zhang X."/>
            <person name="Shinozaki K."/>
            <person name="Nguyen H."/>
            <person name="Wing R."/>
            <person name="Cregan P."/>
            <person name="Specht J."/>
            <person name="Grimwood J."/>
            <person name="Rokhsar D."/>
            <person name="Stacey G."/>
            <person name="Shoemaker R."/>
            <person name="Jackson S."/>
        </authorList>
    </citation>
    <scope>NUCLEOTIDE SEQUENCE</scope>
    <source>
        <tissue evidence="1">Callus</tissue>
    </source>
</reference>
<evidence type="ECO:0000313" key="3">
    <source>
        <dbReference type="Proteomes" id="UP000008827"/>
    </source>
</evidence>